<organism evidence="2 3">
    <name type="scientific">Aeromonas phage 4L372D</name>
    <dbReference type="NCBI Taxonomy" id="2588518"/>
    <lineage>
        <taxon>Viruses</taxon>
        <taxon>Duplodnaviria</taxon>
        <taxon>Heunggongvirae</taxon>
        <taxon>Uroviricota</taxon>
        <taxon>Caudoviricetes</taxon>
        <taxon>Plateaulakevirus</taxon>
        <taxon>Plateaulakevirus pv4L372D</taxon>
    </lineage>
</organism>
<dbReference type="KEGG" id="vg:55617090"/>
<keyword evidence="1" id="KW-0472">Membrane</keyword>
<dbReference type="Proteomes" id="UP000323739">
    <property type="component" value="Segment"/>
</dbReference>
<evidence type="ECO:0000313" key="2">
    <source>
        <dbReference type="EMBL" id="QEG08635.1"/>
    </source>
</evidence>
<feature type="transmembrane region" description="Helical" evidence="1">
    <location>
        <begin position="43"/>
        <end position="63"/>
    </location>
</feature>
<feature type="transmembrane region" description="Helical" evidence="1">
    <location>
        <begin position="70"/>
        <end position="91"/>
    </location>
</feature>
<name>A0A5B9N740_9CAUD</name>
<dbReference type="GeneID" id="55617090"/>
<evidence type="ECO:0000313" key="3">
    <source>
        <dbReference type="Proteomes" id="UP000323739"/>
    </source>
</evidence>
<evidence type="ECO:0000256" key="1">
    <source>
        <dbReference type="SAM" id="Phobius"/>
    </source>
</evidence>
<gene>
    <name evidence="2" type="primary">4L372D_171</name>
</gene>
<sequence length="215" mass="25365">MWWVPAVLFMFAGLVLVYTKGYNTSLDPEFIQRKSVKGEDSTGLLFLLSFMFPCLALVFYGFVLKQPISFVGGVVYVLFETCGSWLMYGIFTQSGTHSWFKVKEKHFRQQYSFNINFDDVEIGQYVVRTLKDDWYDSSTYRLQLKQVHMEKDLTGEYKVLQNVEEWGNSEFWTEDQIKDKLKEYFKARNLFYIDNESGFSILKVEKNKPKIIVIE</sequence>
<proteinExistence type="predicted"/>
<keyword evidence="1" id="KW-1133">Transmembrane helix</keyword>
<accession>A0A5B9N740</accession>
<protein>
    <submittedName>
        <fullName evidence="2">Uncharacterized protein</fullName>
    </submittedName>
</protein>
<dbReference type="RefSeq" id="YP_009846719.1">
    <property type="nucleotide sequence ID" value="NC_048771.1"/>
</dbReference>
<dbReference type="EMBL" id="MK813939">
    <property type="protein sequence ID" value="QEG08635.1"/>
    <property type="molecule type" value="Genomic_DNA"/>
</dbReference>
<reference evidence="2 3" key="1">
    <citation type="submission" date="2019-04" db="EMBL/GenBank/DDBJ databases">
        <title>Nine Novel Phages from a Plateau Lake in Southwest China Provide Insights into Aeromonas Phage Diversity.</title>
        <authorList>
            <person name="Xiao W."/>
            <person name="Bai M."/>
            <person name="Wang Y."/>
            <person name="Cui X."/>
        </authorList>
    </citation>
    <scope>NUCLEOTIDE SEQUENCE [LARGE SCALE GENOMIC DNA]</scope>
</reference>
<keyword evidence="3" id="KW-1185">Reference proteome</keyword>
<keyword evidence="1" id="KW-0812">Transmembrane</keyword>